<dbReference type="Proteomes" id="UP000003610">
    <property type="component" value="Unassembled WGS sequence"/>
</dbReference>
<reference evidence="2 3" key="1">
    <citation type="submission" date="2010-08" db="EMBL/GenBank/DDBJ databases">
        <authorList>
            <person name="Durkin A.S."/>
            <person name="Madupu R."/>
            <person name="Torralba M."/>
            <person name="Gillis M."/>
            <person name="Methe B."/>
            <person name="Sutton G."/>
            <person name="Nelson K.E."/>
        </authorList>
    </citation>
    <scope>NUCLEOTIDE SEQUENCE [LARGE SCALE GENOMIC DNA]</scope>
    <source>
        <strain evidence="2 3">FB035-09AN</strain>
    </source>
</reference>
<sequence length="46" mass="4969">MNADAQIMAASPNVKPGVSVEDPKEDDDGTEISGAKKFNMWSGWED</sequence>
<evidence type="ECO:0000313" key="3">
    <source>
        <dbReference type="Proteomes" id="UP000003610"/>
    </source>
</evidence>
<comment type="caution">
    <text evidence="2">The sequence shown here is derived from an EMBL/GenBank/DDBJ whole genome shotgun (WGS) entry which is preliminary data.</text>
</comment>
<evidence type="ECO:0000256" key="1">
    <source>
        <dbReference type="SAM" id="MobiDB-lite"/>
    </source>
</evidence>
<dbReference type="AlphaFoldDB" id="E1KSU4"/>
<protein>
    <submittedName>
        <fullName evidence="2">Uncharacterized protein</fullName>
    </submittedName>
</protein>
<name>E1KSU4_9BACT</name>
<organism evidence="2 3">
    <name type="scientific">Prevotella disiens FB035-09AN</name>
    <dbReference type="NCBI Taxonomy" id="866771"/>
    <lineage>
        <taxon>Bacteria</taxon>
        <taxon>Pseudomonadati</taxon>
        <taxon>Bacteroidota</taxon>
        <taxon>Bacteroidia</taxon>
        <taxon>Bacteroidales</taxon>
        <taxon>Prevotellaceae</taxon>
        <taxon>Prevotella</taxon>
    </lineage>
</organism>
<evidence type="ECO:0000313" key="2">
    <source>
        <dbReference type="EMBL" id="EFL45453.1"/>
    </source>
</evidence>
<dbReference type="EMBL" id="AEDO01000046">
    <property type="protein sequence ID" value="EFL45453.1"/>
    <property type="molecule type" value="Genomic_DNA"/>
</dbReference>
<feature type="region of interest" description="Disordered" evidence="1">
    <location>
        <begin position="1"/>
        <end position="46"/>
    </location>
</feature>
<gene>
    <name evidence="2" type="ORF">HMPREF9296_1755</name>
</gene>
<accession>E1KSU4</accession>
<proteinExistence type="predicted"/>